<reference evidence="3" key="1">
    <citation type="submission" date="2020-01" db="EMBL/GenBank/DDBJ databases">
        <authorList>
            <person name="Mishra B."/>
        </authorList>
    </citation>
    <scope>NUCLEOTIDE SEQUENCE [LARGE SCALE GENOMIC DNA]</scope>
</reference>
<dbReference type="EC" id="3.6.4.13" evidence="1"/>
<keyword evidence="4" id="KW-1185">Reference proteome</keyword>
<dbReference type="GO" id="GO:0003724">
    <property type="term" value="F:RNA helicase activity"/>
    <property type="evidence" value="ECO:0007669"/>
    <property type="project" value="UniProtKB-EC"/>
</dbReference>
<evidence type="ECO:0000313" key="3">
    <source>
        <dbReference type="EMBL" id="CAA7059400.1"/>
    </source>
</evidence>
<protein>
    <recommendedName>
        <fullName evidence="1">RNA helicase</fullName>
        <ecNumber evidence="1">3.6.4.13</ecNumber>
    </recommendedName>
</protein>
<comment type="caution">
    <text evidence="3">The sequence shown here is derived from an EMBL/GenBank/DDBJ whole genome shotgun (WGS) entry which is preliminary data.</text>
</comment>
<dbReference type="Proteomes" id="UP000467841">
    <property type="component" value="Unassembled WGS sequence"/>
</dbReference>
<dbReference type="InterPro" id="IPR027417">
    <property type="entry name" value="P-loop_NTPase"/>
</dbReference>
<dbReference type="GO" id="GO:0071013">
    <property type="term" value="C:catalytic step 2 spliceosome"/>
    <property type="evidence" value="ECO:0007669"/>
    <property type="project" value="TreeGrafter"/>
</dbReference>
<dbReference type="GO" id="GO:0000390">
    <property type="term" value="P:spliceosomal complex disassembly"/>
    <property type="evidence" value="ECO:0007669"/>
    <property type="project" value="TreeGrafter"/>
</dbReference>
<organism evidence="3 4">
    <name type="scientific">Microthlaspi erraticum</name>
    <dbReference type="NCBI Taxonomy" id="1685480"/>
    <lineage>
        <taxon>Eukaryota</taxon>
        <taxon>Viridiplantae</taxon>
        <taxon>Streptophyta</taxon>
        <taxon>Embryophyta</taxon>
        <taxon>Tracheophyta</taxon>
        <taxon>Spermatophyta</taxon>
        <taxon>Magnoliopsida</taxon>
        <taxon>eudicotyledons</taxon>
        <taxon>Gunneridae</taxon>
        <taxon>Pentapetalae</taxon>
        <taxon>rosids</taxon>
        <taxon>malvids</taxon>
        <taxon>Brassicales</taxon>
        <taxon>Brassicaceae</taxon>
        <taxon>Coluteocarpeae</taxon>
        <taxon>Microthlaspi</taxon>
    </lineage>
</organism>
<dbReference type="PANTHER" id="PTHR18934">
    <property type="entry name" value="ATP-DEPENDENT RNA HELICASE"/>
    <property type="match status" value="1"/>
</dbReference>
<dbReference type="FunFam" id="3.40.50.300:FF:003016">
    <property type="entry name" value="DEAH-box helicase 9"/>
    <property type="match status" value="1"/>
</dbReference>
<evidence type="ECO:0000313" key="4">
    <source>
        <dbReference type="Proteomes" id="UP000467841"/>
    </source>
</evidence>
<name>A0A6D2LGP9_9BRAS</name>
<dbReference type="EMBL" id="CACVBM020001773">
    <property type="protein sequence ID" value="CAA7059400.1"/>
    <property type="molecule type" value="Genomic_DNA"/>
</dbReference>
<dbReference type="OrthoDB" id="1936457at2759"/>
<evidence type="ECO:0000256" key="2">
    <source>
        <dbReference type="ARBA" id="ARBA00047984"/>
    </source>
</evidence>
<dbReference type="SUPFAM" id="SSF52540">
    <property type="entry name" value="P-loop containing nucleoside triphosphate hydrolases"/>
    <property type="match status" value="1"/>
</dbReference>
<dbReference type="GO" id="GO:0003723">
    <property type="term" value="F:RNA binding"/>
    <property type="evidence" value="ECO:0007669"/>
    <property type="project" value="TreeGrafter"/>
</dbReference>
<gene>
    <name evidence="3" type="ORF">MERR_LOCUS46636</name>
</gene>
<accession>A0A6D2LGP9</accession>
<dbReference type="Gene3D" id="3.40.50.300">
    <property type="entry name" value="P-loop containing nucleotide triphosphate hydrolases"/>
    <property type="match status" value="1"/>
</dbReference>
<dbReference type="AlphaFoldDB" id="A0A6D2LGP9"/>
<dbReference type="PANTHER" id="PTHR18934:SF85">
    <property type="entry name" value="ATP-DEPENDENT RNA HELICASE DHX8"/>
    <property type="match status" value="1"/>
</dbReference>
<proteinExistence type="predicted"/>
<evidence type="ECO:0000256" key="1">
    <source>
        <dbReference type="ARBA" id="ARBA00012552"/>
    </source>
</evidence>
<comment type="catalytic activity">
    <reaction evidence="2">
        <text>ATP + H2O = ADP + phosphate + H(+)</text>
        <dbReference type="Rhea" id="RHEA:13065"/>
        <dbReference type="ChEBI" id="CHEBI:15377"/>
        <dbReference type="ChEBI" id="CHEBI:15378"/>
        <dbReference type="ChEBI" id="CHEBI:30616"/>
        <dbReference type="ChEBI" id="CHEBI:43474"/>
        <dbReference type="ChEBI" id="CHEBI:456216"/>
        <dbReference type="EC" id="3.6.4.13"/>
    </reaction>
</comment>
<sequence>MNSSFFLFTVPFQVKCCLEFSILTLLIDPGFAKQGLESLVITPISQASQRAGRAGRTGPGKCYRLYTESAYRNEMPPTSIPEIQRINLGMTTLTMKAMVSMTCYRLTSWIHPATSVDLCYGAAVQPGSVG</sequence>